<proteinExistence type="predicted"/>
<keyword evidence="2" id="KW-1185">Reference proteome</keyword>
<dbReference type="Proteomes" id="UP000249865">
    <property type="component" value="Chromosome"/>
</dbReference>
<gene>
    <name evidence="1" type="ORF">DK849_01155</name>
</gene>
<dbReference type="AlphaFoldDB" id="A0A2Z4LLP0"/>
<dbReference type="KEGG" id="mclo:DK849_01155"/>
<accession>A0A2Z4LLP0</accession>
<name>A0A2Z4LLP0_9BACT</name>
<evidence type="ECO:0000313" key="2">
    <source>
        <dbReference type="Proteomes" id="UP000249865"/>
    </source>
</evidence>
<evidence type="ECO:0000313" key="1">
    <source>
        <dbReference type="EMBL" id="AWX42682.1"/>
    </source>
</evidence>
<protein>
    <submittedName>
        <fullName evidence="1">Uncharacterized protein</fullName>
    </submittedName>
</protein>
<reference evidence="2" key="1">
    <citation type="submission" date="2018-06" db="EMBL/GenBank/DDBJ databases">
        <title>Complete genome sequences of Mycoplasma anatis, M. anseris and M. cloacale type strains.</title>
        <authorList>
            <person name="Grozner D."/>
            <person name="Forro B."/>
            <person name="Sulyok K.M."/>
            <person name="Marton S."/>
            <person name="Kreizinger Z."/>
            <person name="Banyai K."/>
            <person name="Gyuranecz M."/>
        </authorList>
    </citation>
    <scope>NUCLEOTIDE SEQUENCE [LARGE SCALE GENOMIC DNA]</scope>
    <source>
        <strain evidence="2">NCTC 10199</strain>
    </source>
</reference>
<dbReference type="EMBL" id="CP030103">
    <property type="protein sequence ID" value="AWX42682.1"/>
    <property type="molecule type" value="Genomic_DNA"/>
</dbReference>
<sequence length="610" mass="72565">MFLCLPALIPQTIISAKTNNSNSEEEEVDFRANKNPANDGTCWMNDDFGGHSYNGCDNNDNDNKEINDSRKEDIAKNNNKKWTKSNGLGDDKIYVDFNNWDLQFNLKYSNSVYFNTTTIEHFSKKDYELKPLYDLLTLIISRKDSYTYCFLTFDMIYRNLLISFVKNETAWLKTSTLENKKKYHQSGIRLFFYIMNIFESDPLFEINVPFWFKIFFESINIYYDEEILNNLIIKNSHNINHLSFNEDYVVSNIKPRTIDIENQKEFWELKKELNNDFYKNFAINSNLAKFLELSGKIVEKAIPIPINVFSIYSITKELLLSLNALLGEDWTSAWQTNRINYYINFKYKDNWKLGDWNPRNKKLREYFKTLDRILNQADNNESLNINDLLILLGSTAVHYRTKINFFDKIIEHIWMKNKHEFSKNGSELYNKIKNKIFKNEAIENANFRIDCLNFLPKPQLLNNGFIIQNKNIKYTWISYYAAYLNGDILIDKMNDKLTWFSDEILYLLNCSDMAIWKGAFVKNLNDNNYRVFNNDFQNNQWRRNVYFATRDIAAPPILFLNTFYKDELFKQLYNEHKKEPDRKKIILKYDAINKTVFIIDNENSPISKGW</sequence>
<organism evidence="1 2">
    <name type="scientific">Metamycoplasma cloacale</name>
    <dbReference type="NCBI Taxonomy" id="92401"/>
    <lineage>
        <taxon>Bacteria</taxon>
        <taxon>Bacillati</taxon>
        <taxon>Mycoplasmatota</taxon>
        <taxon>Mycoplasmoidales</taxon>
        <taxon>Metamycoplasmataceae</taxon>
        <taxon>Metamycoplasma</taxon>
    </lineage>
</organism>